<evidence type="ECO:0000313" key="1">
    <source>
        <dbReference type="EMBL" id="MCL3788502.1"/>
    </source>
</evidence>
<protein>
    <submittedName>
        <fullName evidence="1">Uncharacterized protein</fullName>
    </submittedName>
</protein>
<comment type="caution">
    <text evidence="1">The sequence shown here is derived from an EMBL/GenBank/DDBJ whole genome shotgun (WGS) entry which is preliminary data.</text>
</comment>
<dbReference type="Proteomes" id="UP001056693">
    <property type="component" value="Unassembled WGS sequence"/>
</dbReference>
<gene>
    <name evidence="1" type="ORF">E2N93_10985</name>
</gene>
<dbReference type="EMBL" id="SNUZ01000017">
    <property type="protein sequence ID" value="MCL3788502.1"/>
    <property type="molecule type" value="Genomic_DNA"/>
</dbReference>
<name>A0ABT0NKN0_9FIRM</name>
<reference evidence="1 2" key="1">
    <citation type="submission" date="2019-03" db="EMBL/GenBank/DDBJ databases">
        <authorList>
            <person name="Molinero N."/>
            <person name="Sanchez B."/>
            <person name="Walker A."/>
            <person name="Duncan S."/>
            <person name="Delgado S."/>
            <person name="Margolles A."/>
        </authorList>
    </citation>
    <scope>NUCLEOTIDE SEQUENCE [LARGE SCALE GENOMIC DNA]</scope>
    <source>
        <strain evidence="1 2">IPLA60002</strain>
    </source>
</reference>
<sequence>MLLFFLLFQVFSYPFEKYFVTFSSEKSAFAYICKDVSKYERFECDNAIFYVERSERQDKIYSITKIGDRYSYVISLQSGDKYQELQCKNAGFDVTVMYNESANVSFYDVVVCNQPTPDNHTATLNDNELTYATTVDKILINEKKKSVCYYYMDKAKPIKDITVEAPYSKATLAKPRVKHWWFITYADLSNSDD</sequence>
<evidence type="ECO:0000313" key="2">
    <source>
        <dbReference type="Proteomes" id="UP001056693"/>
    </source>
</evidence>
<accession>A0ABT0NKN0</accession>
<proteinExistence type="predicted"/>
<keyword evidence="2" id="KW-1185">Reference proteome</keyword>
<organism evidence="1 2">
    <name type="scientific">Ruminococcus bromii</name>
    <dbReference type="NCBI Taxonomy" id="40518"/>
    <lineage>
        <taxon>Bacteria</taxon>
        <taxon>Bacillati</taxon>
        <taxon>Bacillota</taxon>
        <taxon>Clostridia</taxon>
        <taxon>Eubacteriales</taxon>
        <taxon>Oscillospiraceae</taxon>
        <taxon>Ruminococcus</taxon>
    </lineage>
</organism>
<dbReference type="RefSeq" id="WP_249377328.1">
    <property type="nucleotide sequence ID" value="NZ_SNUZ01000017.1"/>
</dbReference>